<proteinExistence type="predicted"/>
<evidence type="ECO:0000256" key="1">
    <source>
        <dbReference type="PROSITE-ProRule" id="PRU00290"/>
    </source>
</evidence>
<accession>A0A3B5LHI6</accession>
<protein>
    <recommendedName>
        <fullName evidence="3">V-SNARE coiled-coil homology domain-containing protein</fullName>
    </recommendedName>
</protein>
<dbReference type="Proteomes" id="UP000261380">
    <property type="component" value="Unplaced"/>
</dbReference>
<dbReference type="Ensembl" id="ENSXCOT00000011730.1">
    <property type="protein sequence ID" value="ENSXCOP00000011598.1"/>
    <property type="gene ID" value="ENSXCOG00000008753.1"/>
</dbReference>
<dbReference type="GeneTree" id="ENSGT00940000170695"/>
<feature type="region of interest" description="Disordered" evidence="2">
    <location>
        <begin position="1"/>
        <end position="45"/>
    </location>
</feature>
<dbReference type="InterPro" id="IPR042855">
    <property type="entry name" value="V_SNARE_CC"/>
</dbReference>
<feature type="compositionally biased region" description="Basic and acidic residues" evidence="2">
    <location>
        <begin position="25"/>
        <end position="45"/>
    </location>
</feature>
<dbReference type="AlphaFoldDB" id="A0A3B5LHI6"/>
<dbReference type="Pfam" id="PF00957">
    <property type="entry name" value="Synaptobrevin"/>
    <property type="match status" value="1"/>
</dbReference>
<reference evidence="4" key="2">
    <citation type="submission" date="2025-09" db="UniProtKB">
        <authorList>
            <consortium name="Ensembl"/>
        </authorList>
    </citation>
    <scope>IDENTIFICATION</scope>
</reference>
<sequence length="111" mass="12580">MSTKHRKIKNSDGKSRLQQTQEEVEQVKDITKDNMEKADERSGKLNDLEQQAEDLLEKVAAGGAVQTGKPIMAANTVVRAAYEKRQQRAETTFVEIIIIIIIMTTSNYRMQ</sequence>
<feature type="domain" description="V-SNARE coiled-coil homology" evidence="3">
    <location>
        <begin position="16"/>
        <end position="84"/>
    </location>
</feature>
<dbReference type="SUPFAM" id="SSF58038">
    <property type="entry name" value="SNARE fusion complex"/>
    <property type="match status" value="1"/>
</dbReference>
<organism evidence="4 5">
    <name type="scientific">Xiphophorus couchianus</name>
    <name type="common">Monterrey platyfish</name>
    <dbReference type="NCBI Taxonomy" id="32473"/>
    <lineage>
        <taxon>Eukaryota</taxon>
        <taxon>Metazoa</taxon>
        <taxon>Chordata</taxon>
        <taxon>Craniata</taxon>
        <taxon>Vertebrata</taxon>
        <taxon>Euteleostomi</taxon>
        <taxon>Actinopterygii</taxon>
        <taxon>Neopterygii</taxon>
        <taxon>Teleostei</taxon>
        <taxon>Neoteleostei</taxon>
        <taxon>Acanthomorphata</taxon>
        <taxon>Ovalentaria</taxon>
        <taxon>Atherinomorphae</taxon>
        <taxon>Cyprinodontiformes</taxon>
        <taxon>Poeciliidae</taxon>
        <taxon>Poeciliinae</taxon>
        <taxon>Xiphophorus</taxon>
    </lineage>
</organism>
<dbReference type="Gene3D" id="1.20.5.110">
    <property type="match status" value="1"/>
</dbReference>
<name>A0A3B5LHI6_9TELE</name>
<dbReference type="STRING" id="32473.ENSXCOP00000011598"/>
<evidence type="ECO:0000313" key="5">
    <source>
        <dbReference type="Proteomes" id="UP000261380"/>
    </source>
</evidence>
<keyword evidence="1" id="KW-0175">Coiled coil</keyword>
<evidence type="ECO:0000256" key="2">
    <source>
        <dbReference type="SAM" id="MobiDB-lite"/>
    </source>
</evidence>
<evidence type="ECO:0000313" key="4">
    <source>
        <dbReference type="Ensembl" id="ENSXCOP00000011598.1"/>
    </source>
</evidence>
<dbReference type="PROSITE" id="PS50892">
    <property type="entry name" value="V_SNARE"/>
    <property type="match status" value="1"/>
</dbReference>
<reference evidence="4" key="1">
    <citation type="submission" date="2025-08" db="UniProtKB">
        <authorList>
            <consortium name="Ensembl"/>
        </authorList>
    </citation>
    <scope>IDENTIFICATION</scope>
</reference>
<keyword evidence="5" id="KW-1185">Reference proteome</keyword>
<evidence type="ECO:0000259" key="3">
    <source>
        <dbReference type="PROSITE" id="PS50892"/>
    </source>
</evidence>